<dbReference type="Proteomes" id="UP000440732">
    <property type="component" value="Unassembled WGS sequence"/>
</dbReference>
<sequence length="132" mass="14903">MQMRSARAAQGGFVERGPDSEAEPCCKVCKARSRQQFLGNTLIGAINVPPPPEDDDVKDCAEYVENLGLSVFKRGLRDFLLFAGQDDLENPQPWLYRIEQLPSALKCKLDHRWAVRDQPAGRSTRRHVVPVR</sequence>
<evidence type="ECO:0000313" key="5">
    <source>
        <dbReference type="Proteomes" id="UP000429523"/>
    </source>
</evidence>
<reference evidence="5 6" key="1">
    <citation type="submission" date="2018-08" db="EMBL/GenBank/DDBJ databases">
        <title>Genomic investigation of the strawberry pathogen Phytophthora fragariae indicates pathogenicity is determined by transcriptional variation in three key races.</title>
        <authorList>
            <person name="Adams T.M."/>
            <person name="Armitage A.D."/>
            <person name="Sobczyk M.K."/>
            <person name="Bates H.J."/>
            <person name="Dunwell J.M."/>
            <person name="Nellist C.F."/>
            <person name="Harrison R.J."/>
        </authorList>
    </citation>
    <scope>NUCLEOTIDE SEQUENCE [LARGE SCALE GENOMIC DNA]</scope>
    <source>
        <strain evidence="4 6">NOV-27</strain>
        <strain evidence="3 7">NOV-5</strain>
        <strain evidence="2 5">NOV-9</strain>
    </source>
</reference>
<name>A0A6A3F3D8_9STRA</name>
<dbReference type="AlphaFoldDB" id="A0A6A3F3D8"/>
<feature type="region of interest" description="Disordered" evidence="1">
    <location>
        <begin position="1"/>
        <end position="22"/>
    </location>
</feature>
<dbReference type="Proteomes" id="UP000429523">
    <property type="component" value="Unassembled WGS sequence"/>
</dbReference>
<evidence type="ECO:0000256" key="1">
    <source>
        <dbReference type="SAM" id="MobiDB-lite"/>
    </source>
</evidence>
<protein>
    <submittedName>
        <fullName evidence="2">Uncharacterized protein</fullName>
    </submittedName>
</protein>
<proteinExistence type="predicted"/>
<dbReference type="EMBL" id="QXGA01002063">
    <property type="protein sequence ID" value="KAE9104625.1"/>
    <property type="molecule type" value="Genomic_DNA"/>
</dbReference>
<dbReference type="EMBL" id="QXGB01002326">
    <property type="protein sequence ID" value="KAE9179036.1"/>
    <property type="molecule type" value="Genomic_DNA"/>
</dbReference>
<dbReference type="OrthoDB" id="10252009at2759"/>
<evidence type="ECO:0000313" key="2">
    <source>
        <dbReference type="EMBL" id="KAE8940285.1"/>
    </source>
</evidence>
<evidence type="ECO:0000313" key="4">
    <source>
        <dbReference type="EMBL" id="KAE9179036.1"/>
    </source>
</evidence>
<organism evidence="2 5">
    <name type="scientific">Phytophthora fragariae</name>
    <dbReference type="NCBI Taxonomy" id="53985"/>
    <lineage>
        <taxon>Eukaryota</taxon>
        <taxon>Sar</taxon>
        <taxon>Stramenopiles</taxon>
        <taxon>Oomycota</taxon>
        <taxon>Peronosporomycetes</taxon>
        <taxon>Peronosporales</taxon>
        <taxon>Peronosporaceae</taxon>
        <taxon>Phytophthora</taxon>
    </lineage>
</organism>
<comment type="caution">
    <text evidence="2">The sequence shown here is derived from an EMBL/GenBank/DDBJ whole genome shotgun (WGS) entry which is preliminary data.</text>
</comment>
<keyword evidence="6" id="KW-1185">Reference proteome</keyword>
<dbReference type="EMBL" id="QXGF01000435">
    <property type="protein sequence ID" value="KAE8940285.1"/>
    <property type="molecule type" value="Genomic_DNA"/>
</dbReference>
<evidence type="ECO:0000313" key="7">
    <source>
        <dbReference type="Proteomes" id="UP000440732"/>
    </source>
</evidence>
<evidence type="ECO:0000313" key="6">
    <source>
        <dbReference type="Proteomes" id="UP000433483"/>
    </source>
</evidence>
<dbReference type="Proteomes" id="UP000433483">
    <property type="component" value="Unassembled WGS sequence"/>
</dbReference>
<accession>A0A6A3F3D8</accession>
<evidence type="ECO:0000313" key="3">
    <source>
        <dbReference type="EMBL" id="KAE9104625.1"/>
    </source>
</evidence>
<gene>
    <name evidence="4" type="ORF">PF005_g23835</name>
    <name evidence="3" type="ORF">PF006_g21854</name>
    <name evidence="2" type="ORF">PF009_g9897</name>
</gene>